<feature type="region of interest" description="Disordered" evidence="1">
    <location>
        <begin position="264"/>
        <end position="389"/>
    </location>
</feature>
<feature type="region of interest" description="Disordered" evidence="1">
    <location>
        <begin position="70"/>
        <end position="112"/>
    </location>
</feature>
<gene>
    <name evidence="4" type="ORF">A1O9_05066</name>
</gene>
<dbReference type="GO" id="GO:0000122">
    <property type="term" value="P:negative regulation of transcription by RNA polymerase II"/>
    <property type="evidence" value="ECO:0007669"/>
    <property type="project" value="TreeGrafter"/>
</dbReference>
<evidence type="ECO:0000313" key="5">
    <source>
        <dbReference type="Proteomes" id="UP000027920"/>
    </source>
</evidence>
<feature type="region of interest" description="Disordered" evidence="1">
    <location>
        <begin position="420"/>
        <end position="477"/>
    </location>
</feature>
<protein>
    <submittedName>
        <fullName evidence="4">Uncharacterized protein</fullName>
    </submittedName>
</protein>
<sequence>MPSRLNAPAPVLSLDAAKMHQIDPSNACSLMAMWSIFSKCSETLKDGPRLENMSWRVWSRESLCVAQGDLSPARSSGVPSLSNSYSSDDSLSSERAAFPVDSGSRSRSFGHDDCASSLSRSRHLTSHTLEKIVVSIQEKAALGPLSPSLEASLTALPSTSHHTTASQPKSEPESTAASDNLQNSTDSCFSATTNETADTARQSEHRNSDTSVSSDGLIRSGSVVHGFSPVASSFRKPTGSGMQLAVSSKLIPKGKTLKPAMFTLGGSSEDDDSSFEQRVLSVRPPPQKSSLSQSLSKNNLVVGGNSNAALQPKRTSFRDVVAQRRIQEDAENDEGAIESSDEEDDTDEVVESAIDEEDEDDPDWEDSNSDDGKPVHENHLFRRVESRPDLVSRRSMLTLALNKGQGQGQGQARLNHAFSQPVLRQSRSSSPQGSSLAASPEDDDDGMVMRTRQRAPIAIPPPNPSAKSVAHSPRTTRRNMLSTELTESLRKNLLWERQQKSQAANAFLKRSRNAQSMANLQAHTAPSVGPAQPPLPATETSKNNSWNHYFDNPWEYHAKGW</sequence>
<feature type="compositionally biased region" description="Polar residues" evidence="1">
    <location>
        <begin position="156"/>
        <end position="200"/>
    </location>
</feature>
<feature type="domain" description="DUF3295" evidence="3">
    <location>
        <begin position="77"/>
        <end position="561"/>
    </location>
</feature>
<feature type="compositionally biased region" description="Polar residues" evidence="1">
    <location>
        <begin position="513"/>
        <end position="524"/>
    </location>
</feature>
<feature type="compositionally biased region" description="Low complexity" evidence="1">
    <location>
        <begin position="423"/>
        <end position="439"/>
    </location>
</feature>
<dbReference type="EMBL" id="AMGV01000003">
    <property type="protein sequence ID" value="KEF60216.1"/>
    <property type="molecule type" value="Genomic_DNA"/>
</dbReference>
<dbReference type="PANTHER" id="PTHR28014">
    <property type="entry name" value="NEGATIVE REGULATOR OF RAS-CAMP PATHWAY"/>
    <property type="match status" value="1"/>
</dbReference>
<dbReference type="AlphaFoldDB" id="A0A072PK13"/>
<feature type="compositionally biased region" description="Low complexity" evidence="1">
    <location>
        <begin position="80"/>
        <end position="90"/>
    </location>
</feature>
<dbReference type="Pfam" id="PF08550">
    <property type="entry name" value="GATA_AreA"/>
    <property type="match status" value="1"/>
</dbReference>
<dbReference type="HOGENOM" id="CLU_025004_1_0_1"/>
<evidence type="ECO:0000256" key="1">
    <source>
        <dbReference type="SAM" id="MobiDB-lite"/>
    </source>
</evidence>
<dbReference type="GO" id="GO:0006808">
    <property type="term" value="P:regulation of nitrogen utilization"/>
    <property type="evidence" value="ECO:0007669"/>
    <property type="project" value="TreeGrafter"/>
</dbReference>
<feature type="domain" description="Nitrogen regulatory protein areA GATA-like" evidence="2">
    <location>
        <begin position="33"/>
        <end position="60"/>
    </location>
</feature>
<proteinExistence type="predicted"/>
<name>A0A072PK13_9EURO</name>
<comment type="caution">
    <text evidence="4">The sequence shown here is derived from an EMBL/GenBank/DDBJ whole genome shotgun (WGS) entry which is preliminary data.</text>
</comment>
<evidence type="ECO:0000259" key="3">
    <source>
        <dbReference type="Pfam" id="PF11702"/>
    </source>
</evidence>
<dbReference type="GeneID" id="25279993"/>
<dbReference type="OrthoDB" id="5054775at2759"/>
<dbReference type="InterPro" id="IPR053043">
    <property type="entry name" value="Ras-cAMP_regulatory"/>
</dbReference>
<evidence type="ECO:0000259" key="2">
    <source>
        <dbReference type="Pfam" id="PF08550"/>
    </source>
</evidence>
<feature type="compositionally biased region" description="Polar residues" evidence="1">
    <location>
        <begin position="538"/>
        <end position="547"/>
    </location>
</feature>
<dbReference type="InterPro" id="IPR021711">
    <property type="entry name" value="DUF3295"/>
</dbReference>
<dbReference type="VEuPathDB" id="FungiDB:A1O9_05066"/>
<dbReference type="GO" id="GO:0031930">
    <property type="term" value="P:mitochondria-nucleus signaling pathway"/>
    <property type="evidence" value="ECO:0007669"/>
    <property type="project" value="TreeGrafter"/>
</dbReference>
<dbReference type="PANTHER" id="PTHR28014:SF1">
    <property type="entry name" value="NEGATIVE REGULATOR OF RAS-CAMP PATHWAY"/>
    <property type="match status" value="1"/>
</dbReference>
<feature type="compositionally biased region" description="Basic and acidic residues" evidence="1">
    <location>
        <begin position="370"/>
        <end position="389"/>
    </location>
</feature>
<feature type="region of interest" description="Disordered" evidence="1">
    <location>
        <begin position="508"/>
        <end position="549"/>
    </location>
</feature>
<accession>A0A072PK13</accession>
<evidence type="ECO:0000313" key="4">
    <source>
        <dbReference type="EMBL" id="KEF60216.1"/>
    </source>
</evidence>
<dbReference type="RefSeq" id="XP_013262806.1">
    <property type="nucleotide sequence ID" value="XM_013407352.1"/>
</dbReference>
<reference evidence="4 5" key="1">
    <citation type="submission" date="2013-03" db="EMBL/GenBank/DDBJ databases">
        <title>The Genome Sequence of Exophiala aquamarina CBS 119918.</title>
        <authorList>
            <consortium name="The Broad Institute Genomics Platform"/>
            <person name="Cuomo C."/>
            <person name="de Hoog S."/>
            <person name="Gorbushina A."/>
            <person name="Walker B."/>
            <person name="Young S.K."/>
            <person name="Zeng Q."/>
            <person name="Gargeya S."/>
            <person name="Fitzgerald M."/>
            <person name="Haas B."/>
            <person name="Abouelleil A."/>
            <person name="Allen A.W."/>
            <person name="Alvarado L."/>
            <person name="Arachchi H.M."/>
            <person name="Berlin A.M."/>
            <person name="Chapman S.B."/>
            <person name="Gainer-Dewar J."/>
            <person name="Goldberg J."/>
            <person name="Griggs A."/>
            <person name="Gujja S."/>
            <person name="Hansen M."/>
            <person name="Howarth C."/>
            <person name="Imamovic A."/>
            <person name="Ireland A."/>
            <person name="Larimer J."/>
            <person name="McCowan C."/>
            <person name="Murphy C."/>
            <person name="Pearson M."/>
            <person name="Poon T.W."/>
            <person name="Priest M."/>
            <person name="Roberts A."/>
            <person name="Saif S."/>
            <person name="Shea T."/>
            <person name="Sisk P."/>
            <person name="Sykes S."/>
            <person name="Wortman J."/>
            <person name="Nusbaum C."/>
            <person name="Birren B."/>
        </authorList>
    </citation>
    <scope>NUCLEOTIDE SEQUENCE [LARGE SCALE GENOMIC DNA]</scope>
    <source>
        <strain evidence="4 5">CBS 119918</strain>
    </source>
</reference>
<dbReference type="STRING" id="1182545.A0A072PK13"/>
<dbReference type="Pfam" id="PF11702">
    <property type="entry name" value="DUF3295"/>
    <property type="match status" value="1"/>
</dbReference>
<dbReference type="GO" id="GO:0005737">
    <property type="term" value="C:cytoplasm"/>
    <property type="evidence" value="ECO:0007669"/>
    <property type="project" value="TreeGrafter"/>
</dbReference>
<feature type="region of interest" description="Disordered" evidence="1">
    <location>
        <begin position="156"/>
        <end position="217"/>
    </location>
</feature>
<feature type="compositionally biased region" description="Acidic residues" evidence="1">
    <location>
        <begin position="329"/>
        <end position="369"/>
    </location>
</feature>
<dbReference type="InterPro" id="IPR013860">
    <property type="entry name" value="AreA_GATA"/>
</dbReference>
<keyword evidence="5" id="KW-1185">Reference proteome</keyword>
<dbReference type="Proteomes" id="UP000027920">
    <property type="component" value="Unassembled WGS sequence"/>
</dbReference>
<organism evidence="4 5">
    <name type="scientific">Exophiala aquamarina CBS 119918</name>
    <dbReference type="NCBI Taxonomy" id="1182545"/>
    <lineage>
        <taxon>Eukaryota</taxon>
        <taxon>Fungi</taxon>
        <taxon>Dikarya</taxon>
        <taxon>Ascomycota</taxon>
        <taxon>Pezizomycotina</taxon>
        <taxon>Eurotiomycetes</taxon>
        <taxon>Chaetothyriomycetidae</taxon>
        <taxon>Chaetothyriales</taxon>
        <taxon>Herpotrichiellaceae</taxon>
        <taxon>Exophiala</taxon>
    </lineage>
</organism>
<feature type="compositionally biased region" description="Low complexity" evidence="1">
    <location>
        <begin position="288"/>
        <end position="300"/>
    </location>
</feature>